<protein>
    <submittedName>
        <fullName evidence="1">Uncharacterized protein</fullName>
    </submittedName>
</protein>
<evidence type="ECO:0000313" key="3">
    <source>
        <dbReference type="Proteomes" id="UP000241587"/>
    </source>
</evidence>
<dbReference type="Proteomes" id="UP000663297">
    <property type="component" value="Chromosome 4"/>
</dbReference>
<dbReference type="AlphaFoldDB" id="A0A2T4GIB2"/>
<reference evidence="2" key="2">
    <citation type="submission" date="2020-11" db="EMBL/GenBank/DDBJ databases">
        <title>The chromosome-scale genome resource for two endophytic Fusarium species: F. culmorum and F. pseudograminearum.</title>
        <authorList>
            <person name="Yuan Z."/>
        </authorList>
    </citation>
    <scope>NUCLEOTIDE SEQUENCE</scope>
    <source>
        <strain evidence="2">Class2-1B</strain>
    </source>
</reference>
<evidence type="ECO:0000313" key="2">
    <source>
        <dbReference type="EMBL" id="QPC69101.1"/>
    </source>
</evidence>
<name>A0A2T4GIB2_FUSCU</name>
<dbReference type="EMBL" id="PVEM01000016">
    <property type="protein sequence ID" value="PTD03269.1"/>
    <property type="molecule type" value="Genomic_DNA"/>
</dbReference>
<dbReference type="Proteomes" id="UP000241587">
    <property type="component" value="Unassembled WGS sequence"/>
</dbReference>
<proteinExistence type="predicted"/>
<dbReference type="EMBL" id="CP064750">
    <property type="protein sequence ID" value="QPC69101.1"/>
    <property type="molecule type" value="Genomic_DNA"/>
</dbReference>
<gene>
    <name evidence="1" type="ORF">FCULG_00009119</name>
    <name evidence="2" type="ORF">HYE67_011332</name>
</gene>
<sequence length="114" mass="13776">MLHQLRVQKEGHHRYEAARSAWCDAKSFIINGGNYNFVLKKDMSHSDKLFDMIPYYNKSVMLFWTSDVPTMVQTLQIRYRFQTLYCQDYLTSVEERFREAQPRRDQQIPQRFVS</sequence>
<organism evidence="1 3">
    <name type="scientific">Fusarium culmorum</name>
    <dbReference type="NCBI Taxonomy" id="5516"/>
    <lineage>
        <taxon>Eukaryota</taxon>
        <taxon>Fungi</taxon>
        <taxon>Dikarya</taxon>
        <taxon>Ascomycota</taxon>
        <taxon>Pezizomycotina</taxon>
        <taxon>Sordariomycetes</taxon>
        <taxon>Hypocreomycetidae</taxon>
        <taxon>Hypocreales</taxon>
        <taxon>Nectriaceae</taxon>
        <taxon>Fusarium</taxon>
    </lineage>
</organism>
<evidence type="ECO:0000313" key="1">
    <source>
        <dbReference type="EMBL" id="PTD03269.1"/>
    </source>
</evidence>
<accession>A0A2T4GIB2</accession>
<keyword evidence="3" id="KW-1185">Reference proteome</keyword>
<reference evidence="1 3" key="1">
    <citation type="submission" date="2018-02" db="EMBL/GenBank/DDBJ databases">
        <title>Fusarium culmorum secondary metabolites in fungal-bacterial-plant interactions.</title>
        <authorList>
            <person name="Schmidt R."/>
        </authorList>
    </citation>
    <scope>NUCLEOTIDE SEQUENCE [LARGE SCALE GENOMIC DNA]</scope>
    <source>
        <strain evidence="1 3">PV</strain>
    </source>
</reference>